<name>A0A9D2HT53_9BACE</name>
<proteinExistence type="predicted"/>
<sequence length="348" mass="39008">MGNYIRFDWAMKRLLRNKVNFGVLEGLLTTLLGERIVIRKLLESESNQADEFDKYNRVDILAENSKGELILIEVQNNNEYAYFQRMLFGASKLVTEYINRGEGYDKVRKVYSVNIVYFSLGHGTDIVYHGKTEFRGIHNGELLELSPFQKQTFKVDAVSQLYPEYYILKVNDFNQVAKTPLEEWIYYLNTGDVPEGASAPGLEDVKERLKLDRMTKNELNAYYRHLDNIVILRDNIFTERAEGRAEGLAEGRAEGHAEGLAKGRAEGLAEGRAEGLAEGRAEGLAKGRTEGLAEGHAEGLAKGRTEGLAEGIEQANRQNARSMKAKGIPVDLIAEITGLSVQEINSLN</sequence>
<reference evidence="1" key="2">
    <citation type="submission" date="2021-04" db="EMBL/GenBank/DDBJ databases">
        <authorList>
            <person name="Gilroy R."/>
        </authorList>
    </citation>
    <scope>NUCLEOTIDE SEQUENCE</scope>
    <source>
        <strain evidence="1">ChiHecec1B25-7008</strain>
    </source>
</reference>
<evidence type="ECO:0000313" key="1">
    <source>
        <dbReference type="EMBL" id="HJA83921.1"/>
    </source>
</evidence>
<organism evidence="1 2">
    <name type="scientific">Candidatus Bacteroides intestinavium</name>
    <dbReference type="NCBI Taxonomy" id="2838469"/>
    <lineage>
        <taxon>Bacteria</taxon>
        <taxon>Pseudomonadati</taxon>
        <taxon>Bacteroidota</taxon>
        <taxon>Bacteroidia</taxon>
        <taxon>Bacteroidales</taxon>
        <taxon>Bacteroidaceae</taxon>
        <taxon>Bacteroides</taxon>
    </lineage>
</organism>
<protein>
    <submittedName>
        <fullName evidence="1">PD-(D/E)XK nuclease family transposase</fullName>
    </submittedName>
</protein>
<dbReference type="Proteomes" id="UP000823860">
    <property type="component" value="Unassembled WGS sequence"/>
</dbReference>
<dbReference type="PANTHER" id="PTHR41317">
    <property type="entry name" value="PD-(D_E)XK NUCLEASE FAMILY TRANSPOSASE"/>
    <property type="match status" value="1"/>
</dbReference>
<gene>
    <name evidence="1" type="ORF">H9785_08140</name>
</gene>
<reference evidence="1" key="1">
    <citation type="journal article" date="2021" name="PeerJ">
        <title>Extensive microbial diversity within the chicken gut microbiome revealed by metagenomics and culture.</title>
        <authorList>
            <person name="Gilroy R."/>
            <person name="Ravi A."/>
            <person name="Getino M."/>
            <person name="Pursley I."/>
            <person name="Horton D.L."/>
            <person name="Alikhan N.F."/>
            <person name="Baker D."/>
            <person name="Gharbi K."/>
            <person name="Hall N."/>
            <person name="Watson M."/>
            <person name="Adriaenssens E.M."/>
            <person name="Foster-Nyarko E."/>
            <person name="Jarju S."/>
            <person name="Secka A."/>
            <person name="Antonio M."/>
            <person name="Oren A."/>
            <person name="Chaudhuri R.R."/>
            <person name="La Ragione R."/>
            <person name="Hildebrand F."/>
            <person name="Pallen M.J."/>
        </authorList>
    </citation>
    <scope>NUCLEOTIDE SEQUENCE</scope>
    <source>
        <strain evidence="1">ChiHecec1B25-7008</strain>
    </source>
</reference>
<dbReference type="Pfam" id="PF12784">
    <property type="entry name" value="PDDEXK_2"/>
    <property type="match status" value="1"/>
</dbReference>
<accession>A0A9D2HT53</accession>
<dbReference type="EMBL" id="DWZE01000089">
    <property type="protein sequence ID" value="HJA83921.1"/>
    <property type="molecule type" value="Genomic_DNA"/>
</dbReference>
<dbReference type="AlphaFoldDB" id="A0A9D2HT53"/>
<comment type="caution">
    <text evidence="1">The sequence shown here is derived from an EMBL/GenBank/DDBJ whole genome shotgun (WGS) entry which is preliminary data.</text>
</comment>
<dbReference type="PANTHER" id="PTHR41317:SF1">
    <property type="entry name" value="PD-(D_E)XK NUCLEASE FAMILY TRANSPOSASE"/>
    <property type="match status" value="1"/>
</dbReference>
<evidence type="ECO:0000313" key="2">
    <source>
        <dbReference type="Proteomes" id="UP000823860"/>
    </source>
</evidence>